<evidence type="ECO:0000313" key="2">
    <source>
        <dbReference type="EMBL" id="KAF2249770.1"/>
    </source>
</evidence>
<dbReference type="OrthoDB" id="62952at2759"/>
<dbReference type="InterPro" id="IPR038883">
    <property type="entry name" value="AN11006-like"/>
</dbReference>
<dbReference type="AlphaFoldDB" id="A0A6A6IJM8"/>
<reference evidence="2" key="1">
    <citation type="journal article" date="2020" name="Stud. Mycol.">
        <title>101 Dothideomycetes genomes: a test case for predicting lifestyles and emergence of pathogens.</title>
        <authorList>
            <person name="Haridas S."/>
            <person name="Albert R."/>
            <person name="Binder M."/>
            <person name="Bloem J."/>
            <person name="Labutti K."/>
            <person name="Salamov A."/>
            <person name="Andreopoulos B."/>
            <person name="Baker S."/>
            <person name="Barry K."/>
            <person name="Bills G."/>
            <person name="Bluhm B."/>
            <person name="Cannon C."/>
            <person name="Castanera R."/>
            <person name="Culley D."/>
            <person name="Daum C."/>
            <person name="Ezra D."/>
            <person name="Gonzalez J."/>
            <person name="Henrissat B."/>
            <person name="Kuo A."/>
            <person name="Liang C."/>
            <person name="Lipzen A."/>
            <person name="Lutzoni F."/>
            <person name="Magnuson J."/>
            <person name="Mondo S."/>
            <person name="Nolan M."/>
            <person name="Ohm R."/>
            <person name="Pangilinan J."/>
            <person name="Park H.-J."/>
            <person name="Ramirez L."/>
            <person name="Alfaro M."/>
            <person name="Sun H."/>
            <person name="Tritt A."/>
            <person name="Yoshinaga Y."/>
            <person name="Zwiers L.-H."/>
            <person name="Turgeon B."/>
            <person name="Goodwin S."/>
            <person name="Spatafora J."/>
            <person name="Crous P."/>
            <person name="Grigoriev I."/>
        </authorList>
    </citation>
    <scope>NUCLEOTIDE SEQUENCE</scope>
    <source>
        <strain evidence="2">CBS 122368</strain>
    </source>
</reference>
<keyword evidence="3" id="KW-1185">Reference proteome</keyword>
<sequence length="287" mass="32331">MADPRMGKNSASPTDDKTFPFMRLPGELRNRVYRHILADSPPTNLILSLIRSVDRRASFAENHPRRPYLGLTQVSRTTRAEFAPLYAKVRKPSIPLRLAAQWLAMFPLADRVAARGAYAALVALYEPPLPPAPGVDIIPLLSIDWSNQAFNLSLPGKYHVCRPRPPPEIDIMVQLLHARPDYRYLLNTDIIAVGITVEWRRVVLRGFDKPVYSKNVVFTLILAPSLNGTGNLEAEKVVVGKFVRDTGLDLHPRHCDINVRCKAGRWLLSWDNVLSSERVFVDIAEAR</sequence>
<feature type="region of interest" description="Disordered" evidence="1">
    <location>
        <begin position="1"/>
        <end position="20"/>
    </location>
</feature>
<dbReference type="RefSeq" id="XP_033684774.1">
    <property type="nucleotide sequence ID" value="XM_033833194.1"/>
</dbReference>
<evidence type="ECO:0000256" key="1">
    <source>
        <dbReference type="SAM" id="MobiDB-lite"/>
    </source>
</evidence>
<organism evidence="2 3">
    <name type="scientific">Trematosphaeria pertusa</name>
    <dbReference type="NCBI Taxonomy" id="390896"/>
    <lineage>
        <taxon>Eukaryota</taxon>
        <taxon>Fungi</taxon>
        <taxon>Dikarya</taxon>
        <taxon>Ascomycota</taxon>
        <taxon>Pezizomycotina</taxon>
        <taxon>Dothideomycetes</taxon>
        <taxon>Pleosporomycetidae</taxon>
        <taxon>Pleosporales</taxon>
        <taxon>Massarineae</taxon>
        <taxon>Trematosphaeriaceae</taxon>
        <taxon>Trematosphaeria</taxon>
    </lineage>
</organism>
<evidence type="ECO:0008006" key="4">
    <source>
        <dbReference type="Google" id="ProtNLM"/>
    </source>
</evidence>
<proteinExistence type="predicted"/>
<accession>A0A6A6IJM8</accession>
<dbReference type="GeneID" id="54586524"/>
<name>A0A6A6IJM8_9PLEO</name>
<dbReference type="EMBL" id="ML987194">
    <property type="protein sequence ID" value="KAF2249770.1"/>
    <property type="molecule type" value="Genomic_DNA"/>
</dbReference>
<gene>
    <name evidence="2" type="ORF">BU26DRAFT_563663</name>
</gene>
<evidence type="ECO:0000313" key="3">
    <source>
        <dbReference type="Proteomes" id="UP000800094"/>
    </source>
</evidence>
<dbReference type="Proteomes" id="UP000800094">
    <property type="component" value="Unassembled WGS sequence"/>
</dbReference>
<protein>
    <recommendedName>
        <fullName evidence="4">F-box domain-containing protein</fullName>
    </recommendedName>
</protein>
<dbReference type="PANTHER" id="PTHR42085">
    <property type="entry name" value="F-BOX DOMAIN-CONTAINING PROTEIN"/>
    <property type="match status" value="1"/>
</dbReference>
<dbReference type="PANTHER" id="PTHR42085:SF1">
    <property type="entry name" value="F-BOX DOMAIN-CONTAINING PROTEIN"/>
    <property type="match status" value="1"/>
</dbReference>